<proteinExistence type="predicted"/>
<sequence length="116" mass="12358">MPALIQIRSPHSPSPRPLKLGKGQTLFGRGLGCSLCLDSQGVSRDHGAFSYYIGVLVVEDHDSTNGIFVNGTKVKRQVLYTGDRVKVGPVEIYIQKGSAASGADFRSATSAPQTPK</sequence>
<feature type="domain" description="FHA" evidence="1">
    <location>
        <begin position="25"/>
        <end position="74"/>
    </location>
</feature>
<dbReference type="CDD" id="cd00060">
    <property type="entry name" value="FHA"/>
    <property type="match status" value="1"/>
</dbReference>
<accession>A0A7G5ELH1</accession>
<gene>
    <name evidence="2" type="ORF">HS961_19490</name>
</gene>
<keyword evidence="3" id="KW-1185">Reference proteome</keyword>
<protein>
    <submittedName>
        <fullName evidence="2">FHA domain-containing protein</fullName>
    </submittedName>
</protein>
<dbReference type="SUPFAM" id="SSF49879">
    <property type="entry name" value="SMAD/FHA domain"/>
    <property type="match status" value="1"/>
</dbReference>
<dbReference type="PROSITE" id="PS50006">
    <property type="entry name" value="FHA_DOMAIN"/>
    <property type="match status" value="1"/>
</dbReference>
<organism evidence="2 3">
    <name type="scientific">Comamonas piscis</name>
    <dbReference type="NCBI Taxonomy" id="1562974"/>
    <lineage>
        <taxon>Bacteria</taxon>
        <taxon>Pseudomonadati</taxon>
        <taxon>Pseudomonadota</taxon>
        <taxon>Betaproteobacteria</taxon>
        <taxon>Burkholderiales</taxon>
        <taxon>Comamonadaceae</taxon>
        <taxon>Comamonas</taxon>
    </lineage>
</organism>
<evidence type="ECO:0000313" key="3">
    <source>
        <dbReference type="Proteomes" id="UP000515240"/>
    </source>
</evidence>
<dbReference type="InterPro" id="IPR050923">
    <property type="entry name" value="Cell_Proc_Reg/RNA_Proc"/>
</dbReference>
<evidence type="ECO:0000259" key="1">
    <source>
        <dbReference type="PROSITE" id="PS50006"/>
    </source>
</evidence>
<name>A0A7G5ELH1_9BURK</name>
<dbReference type="KEGG" id="cpis:HS961_19490"/>
<dbReference type="AlphaFoldDB" id="A0A7G5ELH1"/>
<dbReference type="PANTHER" id="PTHR23308">
    <property type="entry name" value="NUCLEAR INHIBITOR OF PROTEIN PHOSPHATASE-1"/>
    <property type="match status" value="1"/>
</dbReference>
<dbReference type="RefSeq" id="WP_182324838.1">
    <property type="nucleotide sequence ID" value="NZ_CP058554.1"/>
</dbReference>
<dbReference type="Proteomes" id="UP000515240">
    <property type="component" value="Chromosome"/>
</dbReference>
<reference evidence="2 3" key="1">
    <citation type="journal article" date="2020" name="G3 (Bethesda)">
        <title>CeMbio - The Caenorhabditis elegans Microbiome Resource.</title>
        <authorList>
            <person name="Dirksen P."/>
            <person name="Assie A."/>
            <person name="Zimmermann J."/>
            <person name="Zhang F."/>
            <person name="Tietje A.M."/>
            <person name="Marsh S.A."/>
            <person name="Felix M.A."/>
            <person name="Shapira M."/>
            <person name="Kaleta C."/>
            <person name="Schulenburg H."/>
            <person name="Samuel B."/>
        </authorList>
    </citation>
    <scope>NUCLEOTIDE SEQUENCE [LARGE SCALE GENOMIC DNA]</scope>
    <source>
        <strain evidence="2 3">BIGb0172</strain>
    </source>
</reference>
<dbReference type="Pfam" id="PF00498">
    <property type="entry name" value="FHA"/>
    <property type="match status" value="1"/>
</dbReference>
<dbReference type="SMART" id="SM00240">
    <property type="entry name" value="FHA"/>
    <property type="match status" value="1"/>
</dbReference>
<dbReference type="EMBL" id="CP058554">
    <property type="protein sequence ID" value="QMV74846.1"/>
    <property type="molecule type" value="Genomic_DNA"/>
</dbReference>
<dbReference type="InterPro" id="IPR008984">
    <property type="entry name" value="SMAD_FHA_dom_sf"/>
</dbReference>
<dbReference type="Gene3D" id="2.60.200.20">
    <property type="match status" value="1"/>
</dbReference>
<evidence type="ECO:0000313" key="2">
    <source>
        <dbReference type="EMBL" id="QMV74846.1"/>
    </source>
</evidence>
<dbReference type="InterPro" id="IPR000253">
    <property type="entry name" value="FHA_dom"/>
</dbReference>